<keyword evidence="2" id="KW-0805">Transcription regulation</keyword>
<keyword evidence="1 4" id="KW-0597">Phosphoprotein</keyword>
<sequence>MQGSGIDRVLIVEDDFLAAMMLSQMLEEIGFEICGTAASEDDAVQAAIDLRPHLVISDFRLKSGDGVSASERIRDFVDVPVLFVSGSSDEVRGRAPAAVCIDKPYTLDGIRRGILTVLSAQAPVIEMSPANCN</sequence>
<dbReference type="Pfam" id="PF00072">
    <property type="entry name" value="Response_reg"/>
    <property type="match status" value="1"/>
</dbReference>
<dbReference type="OrthoDB" id="582170at2"/>
<dbReference type="RefSeq" id="WP_134763879.1">
    <property type="nucleotide sequence ID" value="NZ_SOZD01000008.1"/>
</dbReference>
<dbReference type="PROSITE" id="PS50110">
    <property type="entry name" value="RESPONSE_REGULATORY"/>
    <property type="match status" value="1"/>
</dbReference>
<reference evidence="6 7" key="1">
    <citation type="submission" date="2019-03" db="EMBL/GenBank/DDBJ databases">
        <title>Jiella endophytica sp. nov., a novel endophytic bacterium isolated from root of Ficus microcarpa Linn. f.</title>
        <authorList>
            <person name="Tuo L."/>
        </authorList>
    </citation>
    <scope>NUCLEOTIDE SEQUENCE [LARGE SCALE GENOMIC DNA]</scope>
    <source>
        <strain evidence="6 7">CBS5Q-3</strain>
    </source>
</reference>
<organism evidence="6 7">
    <name type="scientific">Jiella endophytica</name>
    <dbReference type="NCBI Taxonomy" id="2558362"/>
    <lineage>
        <taxon>Bacteria</taxon>
        <taxon>Pseudomonadati</taxon>
        <taxon>Pseudomonadota</taxon>
        <taxon>Alphaproteobacteria</taxon>
        <taxon>Hyphomicrobiales</taxon>
        <taxon>Aurantimonadaceae</taxon>
        <taxon>Jiella</taxon>
    </lineage>
</organism>
<dbReference type="InterPro" id="IPR050595">
    <property type="entry name" value="Bact_response_regulator"/>
</dbReference>
<dbReference type="PANTHER" id="PTHR44591:SF3">
    <property type="entry name" value="RESPONSE REGULATORY DOMAIN-CONTAINING PROTEIN"/>
    <property type="match status" value="1"/>
</dbReference>
<dbReference type="PANTHER" id="PTHR44591">
    <property type="entry name" value="STRESS RESPONSE REGULATOR PROTEIN 1"/>
    <property type="match status" value="1"/>
</dbReference>
<keyword evidence="3" id="KW-0804">Transcription</keyword>
<comment type="caution">
    <text evidence="6">The sequence shown here is derived from an EMBL/GenBank/DDBJ whole genome shotgun (WGS) entry which is preliminary data.</text>
</comment>
<dbReference type="InterPro" id="IPR011006">
    <property type="entry name" value="CheY-like_superfamily"/>
</dbReference>
<gene>
    <name evidence="6" type="ORF">E3C22_21175</name>
</gene>
<evidence type="ECO:0000256" key="4">
    <source>
        <dbReference type="PROSITE-ProRule" id="PRU00169"/>
    </source>
</evidence>
<dbReference type="SUPFAM" id="SSF52172">
    <property type="entry name" value="CheY-like"/>
    <property type="match status" value="1"/>
</dbReference>
<evidence type="ECO:0000313" key="7">
    <source>
        <dbReference type="Proteomes" id="UP000298179"/>
    </source>
</evidence>
<dbReference type="AlphaFoldDB" id="A0A4Y8RBE5"/>
<dbReference type="InterPro" id="IPR001789">
    <property type="entry name" value="Sig_transdc_resp-reg_receiver"/>
</dbReference>
<evidence type="ECO:0000259" key="5">
    <source>
        <dbReference type="PROSITE" id="PS50110"/>
    </source>
</evidence>
<evidence type="ECO:0000256" key="2">
    <source>
        <dbReference type="ARBA" id="ARBA00023015"/>
    </source>
</evidence>
<name>A0A4Y8RBE5_9HYPH</name>
<evidence type="ECO:0000256" key="3">
    <source>
        <dbReference type="ARBA" id="ARBA00023163"/>
    </source>
</evidence>
<evidence type="ECO:0000313" key="6">
    <source>
        <dbReference type="EMBL" id="TFF18738.1"/>
    </source>
</evidence>
<evidence type="ECO:0000256" key="1">
    <source>
        <dbReference type="ARBA" id="ARBA00022553"/>
    </source>
</evidence>
<proteinExistence type="predicted"/>
<accession>A0A4Y8RBE5</accession>
<feature type="modified residue" description="4-aspartylphosphate" evidence="4">
    <location>
        <position position="58"/>
    </location>
</feature>
<dbReference type="Gene3D" id="3.40.50.2300">
    <property type="match status" value="1"/>
</dbReference>
<feature type="domain" description="Response regulatory" evidence="5">
    <location>
        <begin position="8"/>
        <end position="118"/>
    </location>
</feature>
<dbReference type="SMART" id="SM00448">
    <property type="entry name" value="REC"/>
    <property type="match status" value="1"/>
</dbReference>
<dbReference type="Proteomes" id="UP000298179">
    <property type="component" value="Unassembled WGS sequence"/>
</dbReference>
<keyword evidence="7" id="KW-1185">Reference proteome</keyword>
<dbReference type="EMBL" id="SOZD01000008">
    <property type="protein sequence ID" value="TFF18738.1"/>
    <property type="molecule type" value="Genomic_DNA"/>
</dbReference>
<dbReference type="GO" id="GO:0000160">
    <property type="term" value="P:phosphorelay signal transduction system"/>
    <property type="evidence" value="ECO:0007669"/>
    <property type="project" value="InterPro"/>
</dbReference>
<protein>
    <submittedName>
        <fullName evidence="6">Response regulator</fullName>
    </submittedName>
</protein>